<dbReference type="EC" id="2.1.1.386" evidence="11"/>
<reference evidence="14" key="1">
    <citation type="submission" date="2016-09" db="EMBL/GenBank/DDBJ databases">
        <authorList>
            <person name="Hebert L."/>
            <person name="Moumen B."/>
        </authorList>
    </citation>
    <scope>NUCLEOTIDE SEQUENCE [LARGE SCALE GENOMIC DNA]</scope>
    <source>
        <strain evidence="14">OVI</strain>
    </source>
</reference>
<evidence type="ECO:0000256" key="1">
    <source>
        <dbReference type="ARBA" id="ARBA00001946"/>
    </source>
</evidence>
<dbReference type="VEuPathDB" id="TriTrypDB:TEOVI_000400900"/>
<dbReference type="PANTHER" id="PTHR21404:SF3">
    <property type="entry name" value="SMALL RNA 2'-O-METHYLTRANSFERASE"/>
    <property type="match status" value="1"/>
</dbReference>
<dbReference type="SUPFAM" id="SSF53335">
    <property type="entry name" value="S-adenosyl-L-methionine-dependent methyltransferases"/>
    <property type="match status" value="1"/>
</dbReference>
<keyword evidence="15" id="KW-1185">Reference proteome</keyword>
<evidence type="ECO:0000313" key="15">
    <source>
        <dbReference type="Proteomes" id="UP000195570"/>
    </source>
</evidence>
<evidence type="ECO:0000256" key="11">
    <source>
        <dbReference type="ARBA" id="ARBA00035025"/>
    </source>
</evidence>
<dbReference type="FunFam" id="3.40.50.150:FF:000951">
    <property type="entry name" value="Small RNA 2'-O-methyltransferase"/>
    <property type="match status" value="1"/>
</dbReference>
<keyword evidence="9" id="KW-0694">RNA-binding</keyword>
<dbReference type="RefSeq" id="XP_067082931.1">
    <property type="nucleotide sequence ID" value="XM_067226830.1"/>
</dbReference>
<dbReference type="GO" id="GO:0001510">
    <property type="term" value="P:RNA methylation"/>
    <property type="evidence" value="ECO:0007669"/>
    <property type="project" value="InterPro"/>
</dbReference>
<evidence type="ECO:0000256" key="4">
    <source>
        <dbReference type="ARBA" id="ARBA00022603"/>
    </source>
</evidence>
<evidence type="ECO:0000256" key="9">
    <source>
        <dbReference type="ARBA" id="ARBA00022884"/>
    </source>
</evidence>
<comment type="similarity">
    <text evidence="2">Belongs to the methyltransferase superfamily. HEN1 family.</text>
</comment>
<evidence type="ECO:0000256" key="6">
    <source>
        <dbReference type="ARBA" id="ARBA00022691"/>
    </source>
</evidence>
<dbReference type="PANTHER" id="PTHR21404">
    <property type="entry name" value="HEN1"/>
    <property type="match status" value="1"/>
</dbReference>
<dbReference type="CDD" id="cd02440">
    <property type="entry name" value="AdoMet_MTases"/>
    <property type="match status" value="1"/>
</dbReference>
<evidence type="ECO:0000256" key="7">
    <source>
        <dbReference type="ARBA" id="ARBA00022723"/>
    </source>
</evidence>
<comment type="caution">
    <text evidence="14">The sequence shown here is derived from an EMBL/GenBank/DDBJ whole genome shotgun (WGS) entry which is preliminary data.</text>
</comment>
<feature type="region of interest" description="Disordered" evidence="13">
    <location>
        <begin position="195"/>
        <end position="215"/>
    </location>
</feature>
<dbReference type="GO" id="GO:0005634">
    <property type="term" value="C:nucleus"/>
    <property type="evidence" value="ECO:0007669"/>
    <property type="project" value="TreeGrafter"/>
</dbReference>
<accession>A0A1G4IIV2</accession>
<organism evidence="14 15">
    <name type="scientific">Trypanosoma equiperdum</name>
    <dbReference type="NCBI Taxonomy" id="5694"/>
    <lineage>
        <taxon>Eukaryota</taxon>
        <taxon>Discoba</taxon>
        <taxon>Euglenozoa</taxon>
        <taxon>Kinetoplastea</taxon>
        <taxon>Metakinetoplastina</taxon>
        <taxon>Trypanosomatida</taxon>
        <taxon>Trypanosomatidae</taxon>
        <taxon>Trypanosoma</taxon>
    </lineage>
</organism>
<comment type="catalytic activity">
    <reaction evidence="12">
        <text>small RNA 3'-end nucleotide + S-adenosyl-L-methionine = small RNA 3'-end 2'-O-methylnucleotide + S-adenosyl-L-homocysteine + H(+)</text>
        <dbReference type="Rhea" id="RHEA:37887"/>
        <dbReference type="Rhea" id="RHEA-COMP:10415"/>
        <dbReference type="Rhea" id="RHEA-COMP:10416"/>
        <dbReference type="ChEBI" id="CHEBI:15378"/>
        <dbReference type="ChEBI" id="CHEBI:57856"/>
        <dbReference type="ChEBI" id="CHEBI:59789"/>
        <dbReference type="ChEBI" id="CHEBI:74896"/>
        <dbReference type="ChEBI" id="CHEBI:74898"/>
        <dbReference type="EC" id="2.1.1.386"/>
    </reaction>
</comment>
<dbReference type="InterPro" id="IPR026610">
    <property type="entry name" value="Hen1"/>
</dbReference>
<keyword evidence="4 14" id="KW-0489">Methyltransferase</keyword>
<evidence type="ECO:0000256" key="10">
    <source>
        <dbReference type="ARBA" id="ARBA00023158"/>
    </source>
</evidence>
<dbReference type="GeneID" id="92377949"/>
<name>A0A1G4IIV2_TRYEQ</name>
<keyword evidence="7" id="KW-0479">Metal-binding</keyword>
<dbReference type="GO" id="GO:0030422">
    <property type="term" value="P:siRNA processing"/>
    <property type="evidence" value="ECO:0007669"/>
    <property type="project" value="TreeGrafter"/>
</dbReference>
<dbReference type="GO" id="GO:0046872">
    <property type="term" value="F:metal ion binding"/>
    <property type="evidence" value="ECO:0007669"/>
    <property type="project" value="UniProtKB-KW"/>
</dbReference>
<evidence type="ECO:0000256" key="13">
    <source>
        <dbReference type="SAM" id="MobiDB-lite"/>
    </source>
</evidence>
<dbReference type="AlphaFoldDB" id="A0A1G4IIV2"/>
<dbReference type="GO" id="GO:0005737">
    <property type="term" value="C:cytoplasm"/>
    <property type="evidence" value="ECO:0007669"/>
    <property type="project" value="TreeGrafter"/>
</dbReference>
<proteinExistence type="inferred from homology"/>
<gene>
    <name evidence="14" type="ORF">TEOVI_000400900</name>
</gene>
<protein>
    <recommendedName>
        <fullName evidence="3">Small RNA 2'-O-methyltransferase</fullName>
        <ecNumber evidence="11">2.1.1.386</ecNumber>
    </recommendedName>
</protein>
<evidence type="ECO:0000256" key="3">
    <source>
        <dbReference type="ARBA" id="ARBA00021330"/>
    </source>
</evidence>
<dbReference type="GO" id="GO:0090486">
    <property type="term" value="F:small RNA 2'-O-methyltransferase activity"/>
    <property type="evidence" value="ECO:0007669"/>
    <property type="project" value="UniProtKB-EC"/>
</dbReference>
<dbReference type="GO" id="GO:0003723">
    <property type="term" value="F:RNA binding"/>
    <property type="evidence" value="ECO:0007669"/>
    <property type="project" value="UniProtKB-KW"/>
</dbReference>
<evidence type="ECO:0000256" key="12">
    <source>
        <dbReference type="ARBA" id="ARBA00048418"/>
    </source>
</evidence>
<evidence type="ECO:0000256" key="5">
    <source>
        <dbReference type="ARBA" id="ARBA00022679"/>
    </source>
</evidence>
<keyword evidence="8" id="KW-0460">Magnesium</keyword>
<dbReference type="Gene3D" id="3.40.50.150">
    <property type="entry name" value="Vaccinia Virus protein VP39"/>
    <property type="match status" value="1"/>
</dbReference>
<comment type="cofactor">
    <cofactor evidence="1">
        <name>Mg(2+)</name>
        <dbReference type="ChEBI" id="CHEBI:18420"/>
    </cofactor>
</comment>
<evidence type="ECO:0000256" key="8">
    <source>
        <dbReference type="ARBA" id="ARBA00022842"/>
    </source>
</evidence>
<evidence type="ECO:0000256" key="2">
    <source>
        <dbReference type="ARBA" id="ARBA00009026"/>
    </source>
</evidence>
<keyword evidence="10" id="KW-0943">RNA-mediated gene silencing</keyword>
<keyword evidence="5" id="KW-0808">Transferase</keyword>
<dbReference type="Proteomes" id="UP000195570">
    <property type="component" value="Unassembled WGS sequence"/>
</dbReference>
<dbReference type="EMBL" id="CZPT02001860">
    <property type="protein sequence ID" value="SCU72432.1"/>
    <property type="molecule type" value="Genomic_DNA"/>
</dbReference>
<keyword evidence="6" id="KW-0949">S-adenosyl-L-methionine</keyword>
<sequence length="595" mass="65958">MSVYGNGGDHEWTPSFSPPLYVQRAQKVQTLLRENGCSSFIDAGCSSGGLLRHILTSQLQEHSFSRALAIDLDKVALHEAKEAITALGFSSPVALLHPMHVEFVQGDLTKPPVFTPFEEDKEREREIGKEATQLGEAVPRTQLSHQYDAVISIEVLEHINVSDVPLFTEVLFAHLAAACGARVVVITTPNRDRNGIGNAKSNVTGQLGGSIQPRLNGAPHSLPGLPYNVRHEDHKFEMTAAQFRRYCDYVIEAYHPRWVSYTLFGVGEMFTQGSIFHAGPDRVAVRRQKVLPSLPVTLDALKETRFPLSQLSGVPPLTPSDAGGSEINWTHDMLARGRLFPWEEVFGELSTRPDEDMLCCIRTTSPYCSLPPVEMPYKPLWNRMGEAVRGAFAAAASEDEAVQEHDSYLSFADVSVNYHYRFFAPFNASLCALISCMLRKVHRRNGIWNPNDRPARPLVRCSESASGYVRLVLAWILYDCWGVDALKRGVGDDSYGSARRTLSSDEMKVLLFLSSLGFFPGSVHHLRSVLHRGRLLTGSGRRRGVGGNRRAASATSGCSSEIDKANREKIRWLSYALFQHGVSARHIASCWNNVA</sequence>
<dbReference type="InterPro" id="IPR029063">
    <property type="entry name" value="SAM-dependent_MTases_sf"/>
</dbReference>
<evidence type="ECO:0000313" key="14">
    <source>
        <dbReference type="EMBL" id="SCU72432.1"/>
    </source>
</evidence>